<keyword evidence="2" id="KW-1185">Reference proteome</keyword>
<dbReference type="EMBL" id="JARJCM010000302">
    <property type="protein sequence ID" value="KAJ7019232.1"/>
    <property type="molecule type" value="Genomic_DNA"/>
</dbReference>
<protein>
    <submittedName>
        <fullName evidence="1">Uncharacterized protein</fullName>
    </submittedName>
</protein>
<evidence type="ECO:0000313" key="2">
    <source>
        <dbReference type="Proteomes" id="UP001218188"/>
    </source>
</evidence>
<gene>
    <name evidence="1" type="ORF">C8F04DRAFT_1197951</name>
</gene>
<proteinExistence type="predicted"/>
<organism evidence="1 2">
    <name type="scientific">Mycena alexandri</name>
    <dbReference type="NCBI Taxonomy" id="1745969"/>
    <lineage>
        <taxon>Eukaryota</taxon>
        <taxon>Fungi</taxon>
        <taxon>Dikarya</taxon>
        <taxon>Basidiomycota</taxon>
        <taxon>Agaricomycotina</taxon>
        <taxon>Agaricomycetes</taxon>
        <taxon>Agaricomycetidae</taxon>
        <taxon>Agaricales</taxon>
        <taxon>Marasmiineae</taxon>
        <taxon>Mycenaceae</taxon>
        <taxon>Mycena</taxon>
    </lineage>
</organism>
<dbReference type="Proteomes" id="UP001218188">
    <property type="component" value="Unassembled WGS sequence"/>
</dbReference>
<accession>A0AAD6S279</accession>
<evidence type="ECO:0000313" key="1">
    <source>
        <dbReference type="EMBL" id="KAJ7019232.1"/>
    </source>
</evidence>
<name>A0AAD6S279_9AGAR</name>
<dbReference type="AlphaFoldDB" id="A0AAD6S279"/>
<comment type="caution">
    <text evidence="1">The sequence shown here is derived from an EMBL/GenBank/DDBJ whole genome shotgun (WGS) entry which is preliminary data.</text>
</comment>
<sequence>MPRKVERGSRSMWNEAVDADGTDNVTGLEKFPVSYHKETVPVEDSSPTLSSYPDLVPLSPSYILELTTNALVTGHRQRPFQALVNRLRPSRALGSRTHTHTFDLRPTHTLGSNKADHLQPHVLLGTNFKEP</sequence>
<reference evidence="1" key="1">
    <citation type="submission" date="2023-03" db="EMBL/GenBank/DDBJ databases">
        <title>Massive genome expansion in bonnet fungi (Mycena s.s.) driven by repeated elements and novel gene families across ecological guilds.</title>
        <authorList>
            <consortium name="Lawrence Berkeley National Laboratory"/>
            <person name="Harder C.B."/>
            <person name="Miyauchi S."/>
            <person name="Viragh M."/>
            <person name="Kuo A."/>
            <person name="Thoen E."/>
            <person name="Andreopoulos B."/>
            <person name="Lu D."/>
            <person name="Skrede I."/>
            <person name="Drula E."/>
            <person name="Henrissat B."/>
            <person name="Morin E."/>
            <person name="Kohler A."/>
            <person name="Barry K."/>
            <person name="LaButti K."/>
            <person name="Morin E."/>
            <person name="Salamov A."/>
            <person name="Lipzen A."/>
            <person name="Mereny Z."/>
            <person name="Hegedus B."/>
            <person name="Baldrian P."/>
            <person name="Stursova M."/>
            <person name="Weitz H."/>
            <person name="Taylor A."/>
            <person name="Grigoriev I.V."/>
            <person name="Nagy L.G."/>
            <person name="Martin F."/>
            <person name="Kauserud H."/>
        </authorList>
    </citation>
    <scope>NUCLEOTIDE SEQUENCE</scope>
    <source>
        <strain evidence="1">CBHHK200</strain>
    </source>
</reference>